<dbReference type="EMBL" id="CATOUU010000594">
    <property type="protein sequence ID" value="CAI9935118.1"/>
    <property type="molecule type" value="Genomic_DNA"/>
</dbReference>
<sequence length="120" mass="13920">MEEQMETGFIKLVNAFYGTNYTDLKDAFGHYKLNPIAPNQFTNSNSMQLRNDSEAQQSPRTKSFYIPQTKRKEAYSWTIAMHVRFVFVCMLLGIKKSTPKKVQELLEDFQEVTTGVIGRR</sequence>
<organism evidence="1">
    <name type="scientific">Hexamita inflata</name>
    <dbReference type="NCBI Taxonomy" id="28002"/>
    <lineage>
        <taxon>Eukaryota</taxon>
        <taxon>Metamonada</taxon>
        <taxon>Diplomonadida</taxon>
        <taxon>Hexamitidae</taxon>
        <taxon>Hexamitinae</taxon>
        <taxon>Hexamita</taxon>
    </lineage>
</organism>
<dbReference type="Proteomes" id="UP001642409">
    <property type="component" value="Unassembled WGS sequence"/>
</dbReference>
<evidence type="ECO:0000313" key="1">
    <source>
        <dbReference type="EMBL" id="CAI9935118.1"/>
    </source>
</evidence>
<gene>
    <name evidence="1" type="ORF">HINF_LOCUS22763</name>
    <name evidence="2" type="ORF">HINF_LOCUS39969</name>
</gene>
<keyword evidence="3" id="KW-1185">Reference proteome</keyword>
<dbReference type="AlphaFoldDB" id="A0AA86PCV2"/>
<evidence type="ECO:0000313" key="3">
    <source>
        <dbReference type="Proteomes" id="UP001642409"/>
    </source>
</evidence>
<protein>
    <submittedName>
        <fullName evidence="2">Hypothetical_protein</fullName>
    </submittedName>
</protein>
<reference evidence="2 3" key="2">
    <citation type="submission" date="2024-07" db="EMBL/GenBank/DDBJ databases">
        <authorList>
            <person name="Akdeniz Z."/>
        </authorList>
    </citation>
    <scope>NUCLEOTIDE SEQUENCE [LARGE SCALE GENOMIC DNA]</scope>
</reference>
<reference evidence="1" key="1">
    <citation type="submission" date="2023-06" db="EMBL/GenBank/DDBJ databases">
        <authorList>
            <person name="Kurt Z."/>
        </authorList>
    </citation>
    <scope>NUCLEOTIDE SEQUENCE</scope>
</reference>
<dbReference type="EMBL" id="CAXDID020000156">
    <property type="protein sequence ID" value="CAL6043221.1"/>
    <property type="molecule type" value="Genomic_DNA"/>
</dbReference>
<proteinExistence type="predicted"/>
<evidence type="ECO:0000313" key="2">
    <source>
        <dbReference type="EMBL" id="CAL6043221.1"/>
    </source>
</evidence>
<accession>A0AA86PCV2</accession>
<comment type="caution">
    <text evidence="1">The sequence shown here is derived from an EMBL/GenBank/DDBJ whole genome shotgun (WGS) entry which is preliminary data.</text>
</comment>
<name>A0AA86PCV2_9EUKA</name>